<dbReference type="Pfam" id="PF18765">
    <property type="entry name" value="Polbeta"/>
    <property type="match status" value="1"/>
</dbReference>
<dbReference type="NCBIfam" id="NF047752">
    <property type="entry name" value="MntA_antitoxin"/>
    <property type="match status" value="1"/>
</dbReference>
<proteinExistence type="predicted"/>
<protein>
    <submittedName>
        <fullName evidence="2">Nucleotidyltransferase domain-containing protein</fullName>
    </submittedName>
</protein>
<gene>
    <name evidence="2" type="ORF">L9S41_18640</name>
</gene>
<feature type="domain" description="Polymerase beta nucleotidyltransferase" evidence="1">
    <location>
        <begin position="16"/>
        <end position="98"/>
    </location>
</feature>
<dbReference type="EMBL" id="CP092109">
    <property type="protein sequence ID" value="UWZ79676.1"/>
    <property type="molecule type" value="Genomic_DNA"/>
</dbReference>
<evidence type="ECO:0000259" key="1">
    <source>
        <dbReference type="Pfam" id="PF18765"/>
    </source>
</evidence>
<dbReference type="InterPro" id="IPR043519">
    <property type="entry name" value="NT_sf"/>
</dbReference>
<name>A0ABY5ZLT5_9BACT</name>
<dbReference type="Proteomes" id="UP001060414">
    <property type="component" value="Chromosome"/>
</dbReference>
<dbReference type="InterPro" id="IPR052930">
    <property type="entry name" value="TA_antitoxin_MntA"/>
</dbReference>
<accession>A0ABY5ZLT5</accession>
<dbReference type="Gene3D" id="3.30.460.10">
    <property type="entry name" value="Beta Polymerase, domain 2"/>
    <property type="match status" value="1"/>
</dbReference>
<dbReference type="CDD" id="cd05403">
    <property type="entry name" value="NT_KNTase_like"/>
    <property type="match status" value="1"/>
</dbReference>
<dbReference type="PANTHER" id="PTHR43852:SF3">
    <property type="entry name" value="NUCLEOTIDYLTRANSFERASE"/>
    <property type="match status" value="1"/>
</dbReference>
<dbReference type="InterPro" id="IPR041633">
    <property type="entry name" value="Polbeta"/>
</dbReference>
<dbReference type="RefSeq" id="WP_260748028.1">
    <property type="nucleotide sequence ID" value="NZ_CP092109.1"/>
</dbReference>
<dbReference type="SUPFAM" id="SSF81301">
    <property type="entry name" value="Nucleotidyltransferase"/>
    <property type="match status" value="1"/>
</dbReference>
<reference evidence="2" key="1">
    <citation type="journal article" date="2022" name="Environ. Microbiol.">
        <title>Geoalkalibacter halelectricus SAP #1 sp. nov. possessing extracellular electron transfer and mineral#reducing capabilities from a haloalkaline environment.</title>
        <authorList>
            <person name="Yadav S."/>
            <person name="Singh R."/>
            <person name="Sundharam S.S."/>
            <person name="Chaudhary S."/>
            <person name="Krishnamurthi S."/>
            <person name="Patil S.A."/>
        </authorList>
    </citation>
    <scope>NUCLEOTIDE SEQUENCE</scope>
    <source>
        <strain evidence="2">SAP-1</strain>
    </source>
</reference>
<sequence length="138" mass="15689">MTNSEQMQTDQIVDIISRTLKEFPEVRFSTLFGSAVQGRMSARSDIDIAVAGERRFSAEFKVRLAQALAAGLKREVDLVDLQSVSGLILEQALCKAVIAKNADPELYARLLKRLWYDQADMVPYVRKILEERTAQWLR</sequence>
<dbReference type="PANTHER" id="PTHR43852">
    <property type="entry name" value="NUCLEOTIDYLTRANSFERASE"/>
    <property type="match status" value="1"/>
</dbReference>
<evidence type="ECO:0000313" key="3">
    <source>
        <dbReference type="Proteomes" id="UP001060414"/>
    </source>
</evidence>
<organism evidence="2 3">
    <name type="scientific">Geoalkalibacter halelectricus</name>
    <dbReference type="NCBI Taxonomy" id="2847045"/>
    <lineage>
        <taxon>Bacteria</taxon>
        <taxon>Pseudomonadati</taxon>
        <taxon>Thermodesulfobacteriota</taxon>
        <taxon>Desulfuromonadia</taxon>
        <taxon>Desulfuromonadales</taxon>
        <taxon>Geoalkalibacteraceae</taxon>
        <taxon>Geoalkalibacter</taxon>
    </lineage>
</organism>
<keyword evidence="3" id="KW-1185">Reference proteome</keyword>
<evidence type="ECO:0000313" key="2">
    <source>
        <dbReference type="EMBL" id="UWZ79676.1"/>
    </source>
</evidence>